<name>A0A5D2RYV0_GOSMU</name>
<evidence type="ECO:0000313" key="2">
    <source>
        <dbReference type="Proteomes" id="UP000323597"/>
    </source>
</evidence>
<protein>
    <submittedName>
        <fullName evidence="1">Uncharacterized protein</fullName>
    </submittedName>
</protein>
<dbReference type="EMBL" id="CM017661">
    <property type="protein sequence ID" value="TYI45532.1"/>
    <property type="molecule type" value="Genomic_DNA"/>
</dbReference>
<accession>A0A5D2RYV0</accession>
<evidence type="ECO:0000313" key="1">
    <source>
        <dbReference type="EMBL" id="TYI45532.1"/>
    </source>
</evidence>
<sequence>MIYERKAHFSLLKSTSATERRISMADHGAFGV</sequence>
<gene>
    <name evidence="1" type="ORF">E1A91_D13G043800v1</name>
</gene>
<dbReference type="AlphaFoldDB" id="A0A5D2RYV0"/>
<dbReference type="Proteomes" id="UP000323597">
    <property type="component" value="Chromosome D13"/>
</dbReference>
<proteinExistence type="predicted"/>
<organism evidence="1 2">
    <name type="scientific">Gossypium mustelinum</name>
    <name type="common">Cotton</name>
    <name type="synonym">Gossypium caicoense</name>
    <dbReference type="NCBI Taxonomy" id="34275"/>
    <lineage>
        <taxon>Eukaryota</taxon>
        <taxon>Viridiplantae</taxon>
        <taxon>Streptophyta</taxon>
        <taxon>Embryophyta</taxon>
        <taxon>Tracheophyta</taxon>
        <taxon>Spermatophyta</taxon>
        <taxon>Magnoliopsida</taxon>
        <taxon>eudicotyledons</taxon>
        <taxon>Gunneridae</taxon>
        <taxon>Pentapetalae</taxon>
        <taxon>rosids</taxon>
        <taxon>malvids</taxon>
        <taxon>Malvales</taxon>
        <taxon>Malvaceae</taxon>
        <taxon>Malvoideae</taxon>
        <taxon>Gossypium</taxon>
    </lineage>
</organism>
<keyword evidence="2" id="KW-1185">Reference proteome</keyword>
<reference evidence="1 2" key="1">
    <citation type="submission" date="2019-07" db="EMBL/GenBank/DDBJ databases">
        <title>WGS assembly of Gossypium mustelinum.</title>
        <authorList>
            <person name="Chen Z.J."/>
            <person name="Sreedasyam A."/>
            <person name="Ando A."/>
            <person name="Song Q."/>
            <person name="De L."/>
            <person name="Hulse-Kemp A."/>
            <person name="Ding M."/>
            <person name="Ye W."/>
            <person name="Kirkbride R."/>
            <person name="Jenkins J."/>
            <person name="Plott C."/>
            <person name="Lovell J."/>
            <person name="Lin Y.-M."/>
            <person name="Vaughn R."/>
            <person name="Liu B."/>
            <person name="Li W."/>
            <person name="Simpson S."/>
            <person name="Scheffler B."/>
            <person name="Saski C."/>
            <person name="Grover C."/>
            <person name="Hu G."/>
            <person name="Conover J."/>
            <person name="Carlson J."/>
            <person name="Shu S."/>
            <person name="Boston L."/>
            <person name="Williams M."/>
            <person name="Peterson D."/>
            <person name="Mcgee K."/>
            <person name="Jones D."/>
            <person name="Wendel J."/>
            <person name="Stelly D."/>
            <person name="Grimwood J."/>
            <person name="Schmutz J."/>
        </authorList>
    </citation>
    <scope>NUCLEOTIDE SEQUENCE [LARGE SCALE GENOMIC DNA]</scope>
    <source>
        <strain evidence="1">1408120.09</strain>
    </source>
</reference>